<comment type="caution">
    <text evidence="1">The sequence shown here is derived from an EMBL/GenBank/DDBJ whole genome shotgun (WGS) entry which is preliminary data.</text>
</comment>
<dbReference type="InterPro" id="IPR008767">
    <property type="entry name" value="Phage_SPP1_head-tail_adaptor"/>
</dbReference>
<dbReference type="InterPro" id="IPR038666">
    <property type="entry name" value="SSP1_head-tail_sf"/>
</dbReference>
<accession>A0A1B9Y3K5</accession>
<dbReference type="Proteomes" id="UP000093186">
    <property type="component" value="Unassembled WGS sequence"/>
</dbReference>
<evidence type="ECO:0000313" key="2">
    <source>
        <dbReference type="Proteomes" id="UP000093186"/>
    </source>
</evidence>
<protein>
    <recommendedName>
        <fullName evidence="3">Phage head-tail adapter protein</fullName>
    </recommendedName>
</protein>
<gene>
    <name evidence="1" type="ORF">BA195_06785</name>
</gene>
<evidence type="ECO:0000313" key="1">
    <source>
        <dbReference type="EMBL" id="OCK44377.1"/>
    </source>
</evidence>
<proteinExistence type="predicted"/>
<dbReference type="EMBL" id="MAKX01000001">
    <property type="protein sequence ID" value="OCK44377.1"/>
    <property type="molecule type" value="Genomic_DNA"/>
</dbReference>
<reference evidence="1 2" key="1">
    <citation type="submission" date="2016-06" db="EMBL/GenBank/DDBJ databases">
        <title>Draft Genome Sequence of Tenacibaculum soleae UCD-KL19.</title>
        <authorList>
            <person name="Eisen J.A."/>
            <person name="Coil D.A."/>
            <person name="Lujan K.M."/>
        </authorList>
    </citation>
    <scope>NUCLEOTIDE SEQUENCE [LARGE SCALE GENOMIC DNA]</scope>
    <source>
        <strain evidence="1 2">UCD-KL19</strain>
    </source>
</reference>
<name>A0A1B9Y3K5_9FLAO</name>
<dbReference type="Gene3D" id="2.40.10.270">
    <property type="entry name" value="Bacteriophage SPP1 head-tail adaptor protein"/>
    <property type="match status" value="1"/>
</dbReference>
<keyword evidence="2" id="KW-1185">Reference proteome</keyword>
<dbReference type="STRING" id="447689.BA195_06785"/>
<evidence type="ECO:0008006" key="3">
    <source>
        <dbReference type="Google" id="ProtNLM"/>
    </source>
</evidence>
<dbReference type="RefSeq" id="WP_068703689.1">
    <property type="nucleotide sequence ID" value="NZ_MAKX01000001.1"/>
</dbReference>
<dbReference type="OrthoDB" id="9864995at2"/>
<dbReference type="AlphaFoldDB" id="A0A1B9Y3K5"/>
<sequence>MKSKFYPGELKTRIKIIEEITTSSPTGEPVKTAQIFASCYANQFDVKGSEDEDGKIRFLFDVGFVVRYNKNFIKGQINGMQIEDTDGFKYNIVSVISKIPKRYLQINAIRSE</sequence>
<dbReference type="Pfam" id="PF05521">
    <property type="entry name" value="Phage_HCP"/>
    <property type="match status" value="1"/>
</dbReference>
<organism evidence="1 2">
    <name type="scientific">Tenacibaculum soleae</name>
    <dbReference type="NCBI Taxonomy" id="447689"/>
    <lineage>
        <taxon>Bacteria</taxon>
        <taxon>Pseudomonadati</taxon>
        <taxon>Bacteroidota</taxon>
        <taxon>Flavobacteriia</taxon>
        <taxon>Flavobacteriales</taxon>
        <taxon>Flavobacteriaceae</taxon>
        <taxon>Tenacibaculum</taxon>
    </lineage>
</organism>